<keyword evidence="2" id="KW-1185">Reference proteome</keyword>
<dbReference type="SUPFAM" id="SSF56219">
    <property type="entry name" value="DNase I-like"/>
    <property type="match status" value="1"/>
</dbReference>
<evidence type="ECO:0000313" key="2">
    <source>
        <dbReference type="Proteomes" id="UP001153678"/>
    </source>
</evidence>
<dbReference type="Proteomes" id="UP001153678">
    <property type="component" value="Unassembled WGS sequence"/>
</dbReference>
<comment type="caution">
    <text evidence="1">The sequence shown here is derived from an EMBL/GenBank/DDBJ whole genome shotgun (WGS) entry which is preliminary data.</text>
</comment>
<evidence type="ECO:0000313" key="1">
    <source>
        <dbReference type="EMBL" id="CAI2200770.1"/>
    </source>
</evidence>
<dbReference type="AlphaFoldDB" id="A0A9W4TBD1"/>
<gene>
    <name evidence="1" type="ORF">FWILDA_LOCUS19733</name>
</gene>
<dbReference type="EMBL" id="CAMKVN010025392">
    <property type="protein sequence ID" value="CAI2200770.1"/>
    <property type="molecule type" value="Genomic_DNA"/>
</dbReference>
<protein>
    <submittedName>
        <fullName evidence="1">14310_t:CDS:1</fullName>
    </submittedName>
</protein>
<dbReference type="Gene3D" id="3.60.10.10">
    <property type="entry name" value="Endonuclease/exonuclease/phosphatase"/>
    <property type="match status" value="1"/>
</dbReference>
<organism evidence="1 2">
    <name type="scientific">Funneliformis geosporum</name>
    <dbReference type="NCBI Taxonomy" id="1117311"/>
    <lineage>
        <taxon>Eukaryota</taxon>
        <taxon>Fungi</taxon>
        <taxon>Fungi incertae sedis</taxon>
        <taxon>Mucoromycota</taxon>
        <taxon>Glomeromycotina</taxon>
        <taxon>Glomeromycetes</taxon>
        <taxon>Glomerales</taxon>
        <taxon>Glomeraceae</taxon>
        <taxon>Funneliformis</taxon>
    </lineage>
</organism>
<dbReference type="InterPro" id="IPR036691">
    <property type="entry name" value="Endo/exonu/phosph_ase_sf"/>
</dbReference>
<name>A0A9W4TBD1_9GLOM</name>
<reference evidence="1" key="1">
    <citation type="submission" date="2022-08" db="EMBL/GenBank/DDBJ databases">
        <authorList>
            <person name="Kallberg Y."/>
            <person name="Tangrot J."/>
            <person name="Rosling A."/>
        </authorList>
    </citation>
    <scope>NUCLEOTIDE SEQUENCE</scope>
    <source>
        <strain evidence="1">Wild A</strain>
    </source>
</reference>
<feature type="non-terminal residue" evidence="1">
    <location>
        <position position="1"/>
    </location>
</feature>
<feature type="non-terminal residue" evidence="1">
    <location>
        <position position="102"/>
    </location>
</feature>
<proteinExistence type="predicted"/>
<accession>A0A9W4TBD1</accession>
<sequence>LQNLHLFDAFTLKHSNDRVNYPTFTSSSSSSRIDFVWTSTELAFNFFDCNTESVLQQISDHAIVTCTVENFLHVKNNKHNIPKKTVYDYDKMNEELWIKYKT</sequence>